<evidence type="ECO:0000313" key="2">
    <source>
        <dbReference type="Proteomes" id="UP000559182"/>
    </source>
</evidence>
<name>A0A839N155_9MICO</name>
<reference evidence="1 2" key="1">
    <citation type="submission" date="2020-08" db="EMBL/GenBank/DDBJ databases">
        <title>Sequencing the genomes of 1000 actinobacteria strains.</title>
        <authorList>
            <person name="Klenk H.-P."/>
        </authorList>
    </citation>
    <scope>NUCLEOTIDE SEQUENCE [LARGE SCALE GENOMIC DNA]</scope>
    <source>
        <strain evidence="1 2">DSM 105369</strain>
    </source>
</reference>
<keyword evidence="2" id="KW-1185">Reference proteome</keyword>
<comment type="caution">
    <text evidence="1">The sequence shown here is derived from an EMBL/GenBank/DDBJ whole genome shotgun (WGS) entry which is preliminary data.</text>
</comment>
<proteinExistence type="predicted"/>
<organism evidence="1 2">
    <name type="scientific">Flexivirga oryzae</name>
    <dbReference type="NCBI Taxonomy" id="1794944"/>
    <lineage>
        <taxon>Bacteria</taxon>
        <taxon>Bacillati</taxon>
        <taxon>Actinomycetota</taxon>
        <taxon>Actinomycetes</taxon>
        <taxon>Micrococcales</taxon>
        <taxon>Dermacoccaceae</taxon>
        <taxon>Flexivirga</taxon>
    </lineage>
</organism>
<evidence type="ECO:0000313" key="1">
    <source>
        <dbReference type="EMBL" id="MBB2891470.1"/>
    </source>
</evidence>
<gene>
    <name evidence="1" type="ORF">FHU39_001454</name>
</gene>
<accession>A0A839N155</accession>
<dbReference type="AlphaFoldDB" id="A0A839N155"/>
<dbReference type="RefSeq" id="WP_183319734.1">
    <property type="nucleotide sequence ID" value="NZ_JACHVQ010000001.1"/>
</dbReference>
<dbReference type="EMBL" id="JACHVQ010000001">
    <property type="protein sequence ID" value="MBB2891470.1"/>
    <property type="molecule type" value="Genomic_DNA"/>
</dbReference>
<sequence length="250" mass="26206">MSDLPAAVRLSLWVTAAWAGHLDLEEAVRRALPDVDHIAGDVGHLMTWQDLGERVLACALPRAGDISGLPRGNPELTAAATDSGECVYVPALGGALVPSVEIFGPAGDEGMAVRLTAYDCDPTPTHRLEELHESQIERELRGRLAHATNALELLDIQPFAGSNLRAQADEVAALREWGLPSGLPGRAIRILQTAGTVGAAVDFALGHSHALDAAADAGRHRALRELQAATDQAMAQATTAAALHLAGLRA</sequence>
<protein>
    <submittedName>
        <fullName evidence="1">Uncharacterized protein</fullName>
    </submittedName>
</protein>
<dbReference type="Proteomes" id="UP000559182">
    <property type="component" value="Unassembled WGS sequence"/>
</dbReference>